<dbReference type="GO" id="GO:0000428">
    <property type="term" value="C:DNA-directed RNA polymerase complex"/>
    <property type="evidence" value="ECO:0007669"/>
    <property type="project" value="UniProtKB-KW"/>
</dbReference>
<gene>
    <name evidence="1" type="ORF">GGR21_002688</name>
</gene>
<proteinExistence type="predicted"/>
<name>A0A840CVC6_9BACT</name>
<dbReference type="EMBL" id="JACIEP010000009">
    <property type="protein sequence ID" value="MBB4036775.1"/>
    <property type="molecule type" value="Genomic_DNA"/>
</dbReference>
<protein>
    <submittedName>
        <fullName evidence="1">DNA-directed RNA polymerase subunit RPC12/RpoP</fullName>
    </submittedName>
</protein>
<reference evidence="1 2" key="1">
    <citation type="submission" date="2020-08" db="EMBL/GenBank/DDBJ databases">
        <title>Genomic Encyclopedia of Type Strains, Phase IV (KMG-IV): sequencing the most valuable type-strain genomes for metagenomic binning, comparative biology and taxonomic classification.</title>
        <authorList>
            <person name="Goeker M."/>
        </authorList>
    </citation>
    <scope>NUCLEOTIDE SEQUENCE [LARGE SCALE GENOMIC DNA]</scope>
    <source>
        <strain evidence="1 2">DSM 104969</strain>
    </source>
</reference>
<comment type="caution">
    <text evidence="1">The sequence shown here is derived from an EMBL/GenBank/DDBJ whole genome shotgun (WGS) entry which is preliminary data.</text>
</comment>
<evidence type="ECO:0000313" key="2">
    <source>
        <dbReference type="Proteomes" id="UP000555103"/>
    </source>
</evidence>
<keyword evidence="1" id="KW-0240">DNA-directed RNA polymerase</keyword>
<accession>A0A840CVC6</accession>
<keyword evidence="2" id="KW-1185">Reference proteome</keyword>
<organism evidence="1 2">
    <name type="scientific">Dysgonomonas hofstadii</name>
    <dbReference type="NCBI Taxonomy" id="637886"/>
    <lineage>
        <taxon>Bacteria</taxon>
        <taxon>Pseudomonadati</taxon>
        <taxon>Bacteroidota</taxon>
        <taxon>Bacteroidia</taxon>
        <taxon>Bacteroidales</taxon>
        <taxon>Dysgonomonadaceae</taxon>
        <taxon>Dysgonomonas</taxon>
    </lineage>
</organism>
<dbReference type="Proteomes" id="UP000555103">
    <property type="component" value="Unassembled WGS sequence"/>
</dbReference>
<sequence length="103" mass="12120">MKNCPNCNNEVEDNFDLCWNCNYDFTEKRIIEINEDNNEIVSNIDCTRCNVKLIYSGQYKFHEGTRTGVLGNILELFQNRVYFDIFVCPECGKAEFYVPIKNK</sequence>
<evidence type="ECO:0000313" key="1">
    <source>
        <dbReference type="EMBL" id="MBB4036775.1"/>
    </source>
</evidence>
<keyword evidence="1" id="KW-0804">Transcription</keyword>
<dbReference type="AlphaFoldDB" id="A0A840CVC6"/>
<dbReference type="RefSeq" id="WP_183307671.1">
    <property type="nucleotide sequence ID" value="NZ_JACIEP010000009.1"/>
</dbReference>